<dbReference type="PANTHER" id="PTHR39576:SF2">
    <property type="entry name" value="ATTACHING AND EFFACING PROTEIN HOMOLOG-RELATED"/>
    <property type="match status" value="1"/>
</dbReference>
<dbReference type="Gene3D" id="2.60.40.1080">
    <property type="match status" value="1"/>
</dbReference>
<dbReference type="InterPro" id="IPR038177">
    <property type="entry name" value="IAT_beta_sf"/>
</dbReference>
<gene>
    <name evidence="5" type="primary">eae</name>
    <name evidence="5" type="ORF">ERS137941_00676</name>
</gene>
<evidence type="ECO:0000256" key="3">
    <source>
        <dbReference type="ARBA" id="ARBA00074571"/>
    </source>
</evidence>
<dbReference type="InterPro" id="IPR051715">
    <property type="entry name" value="Intimin-Invasin_domain"/>
</dbReference>
<dbReference type="InterPro" id="IPR013783">
    <property type="entry name" value="Ig-like_fold"/>
</dbReference>
<feature type="domain" description="Big-1" evidence="4">
    <location>
        <begin position="778"/>
        <end position="879"/>
    </location>
</feature>
<dbReference type="InterPro" id="IPR015217">
    <property type="entry name" value="Invasin_dom_3"/>
</dbReference>
<name>A0A0H5GSM8_YEREN</name>
<dbReference type="Gene3D" id="2.60.40.10">
    <property type="entry name" value="Immunoglobulins"/>
    <property type="match status" value="4"/>
</dbReference>
<dbReference type="InterPro" id="IPR024519">
    <property type="entry name" value="IAT_beta"/>
</dbReference>
<comment type="similarity">
    <text evidence="1">Belongs to the intimin/invasin family.</text>
</comment>
<protein>
    <recommendedName>
        <fullName evidence="3">Invasin</fullName>
    </recommendedName>
</protein>
<accession>A0A0H5GSM8</accession>
<dbReference type="AlphaFoldDB" id="A0A0H5GSM8"/>
<dbReference type="InterPro" id="IPR008964">
    <property type="entry name" value="Invasin/intimin_cell_adhesion"/>
</dbReference>
<reference evidence="5 6" key="1">
    <citation type="submission" date="2015-03" db="EMBL/GenBank/DDBJ databases">
        <authorList>
            <person name="Murphy D."/>
        </authorList>
    </citation>
    <scope>NUCLEOTIDE SEQUENCE [LARGE SCALE GENOMIC DNA]</scope>
    <source>
        <strain evidence="5 6">IP26249</strain>
    </source>
</reference>
<dbReference type="GO" id="GO:0007155">
    <property type="term" value="P:cell adhesion"/>
    <property type="evidence" value="ECO:0007669"/>
    <property type="project" value="InterPro"/>
</dbReference>
<dbReference type="Proteomes" id="UP000048841">
    <property type="component" value="Unassembled WGS sequence"/>
</dbReference>
<dbReference type="InterPro" id="IPR003344">
    <property type="entry name" value="Big_1_dom"/>
</dbReference>
<proteinExistence type="inferred from homology"/>
<dbReference type="FunFam" id="2.40.160.160:FF:000001">
    <property type="entry name" value="Intimin-like inverse autotransporter SinH"/>
    <property type="match status" value="1"/>
</dbReference>
<evidence type="ECO:0000259" key="4">
    <source>
        <dbReference type="PROSITE" id="PS51127"/>
    </source>
</evidence>
<dbReference type="SUPFAM" id="SSF49373">
    <property type="entry name" value="Invasin/intimin cell-adhesion fragments"/>
    <property type="match status" value="5"/>
</dbReference>
<dbReference type="GO" id="GO:0009279">
    <property type="term" value="C:cell outer membrane"/>
    <property type="evidence" value="ECO:0007669"/>
    <property type="project" value="TreeGrafter"/>
</dbReference>
<dbReference type="PANTHER" id="PTHR39576">
    <property type="entry name" value="ATTACHING AND EFFACING PROTEIN HOMOLOG-RELATED-RELATED"/>
    <property type="match status" value="1"/>
</dbReference>
<comment type="function">
    <text evidence="2">Invasin is a protein that allows enteric bacteria to penetrate cultured mammalian cells. The entry of invasin in the cell is mediated by binding several beta-1 chain integrins.</text>
</comment>
<feature type="domain" description="Big-1" evidence="4">
    <location>
        <begin position="684"/>
        <end position="773"/>
    </location>
</feature>
<evidence type="ECO:0000313" key="5">
    <source>
        <dbReference type="EMBL" id="CFQ54290.1"/>
    </source>
</evidence>
<dbReference type="Pfam" id="PF21764">
    <property type="entry name" value="Invasin_D4"/>
    <property type="match status" value="1"/>
</dbReference>
<feature type="domain" description="Big-1" evidence="4">
    <location>
        <begin position="582"/>
        <end position="671"/>
    </location>
</feature>
<dbReference type="Pfam" id="PF11924">
    <property type="entry name" value="IAT_beta"/>
    <property type="match status" value="1"/>
</dbReference>
<dbReference type="PRINTS" id="PR01369">
    <property type="entry name" value="INTIMIN"/>
</dbReference>
<evidence type="ECO:0000313" key="6">
    <source>
        <dbReference type="Proteomes" id="UP000048841"/>
    </source>
</evidence>
<dbReference type="Pfam" id="PF09134">
    <property type="entry name" value="Invasin_D3"/>
    <property type="match status" value="1"/>
</dbReference>
<dbReference type="Pfam" id="PF02369">
    <property type="entry name" value="Big_1"/>
    <property type="match status" value="3"/>
</dbReference>
<dbReference type="InterPro" id="IPR048658">
    <property type="entry name" value="Invasin_D4"/>
</dbReference>
<dbReference type="Gene3D" id="2.40.160.160">
    <property type="entry name" value="Inverse autotransporter, beta-domain"/>
    <property type="match status" value="1"/>
</dbReference>
<dbReference type="PROSITE" id="PS51127">
    <property type="entry name" value="BIG1"/>
    <property type="match status" value="3"/>
</dbReference>
<dbReference type="InterPro" id="IPR003535">
    <property type="entry name" value="Intimin/invasin_bac"/>
</dbReference>
<dbReference type="EMBL" id="CGBR01000003">
    <property type="protein sequence ID" value="CFQ54290.1"/>
    <property type="molecule type" value="Genomic_DNA"/>
</dbReference>
<organism evidence="5 6">
    <name type="scientific">Yersinia enterocolitica</name>
    <dbReference type="NCBI Taxonomy" id="630"/>
    <lineage>
        <taxon>Bacteria</taxon>
        <taxon>Pseudomonadati</taxon>
        <taxon>Pseudomonadota</taxon>
        <taxon>Gammaproteobacteria</taxon>
        <taxon>Enterobacterales</taxon>
        <taxon>Yersiniaceae</taxon>
        <taxon>Yersinia</taxon>
    </lineage>
</organism>
<evidence type="ECO:0000256" key="2">
    <source>
        <dbReference type="ARBA" id="ARBA00057597"/>
    </source>
</evidence>
<sequence>MSLHRASSLHQTKSLSKTRISKSVIWANIVIQAIFPLSITFTPSVMAAETTAASGEPQRSASQAEQSTADAATRLASILADGDSTKQASSIARGTAASAGNEALQKWFNQFGSAKVQLNLDEKLSLKGSQLDVLLPLTDSPDLLTFTQLGGRYIDDRVTLNFGLGQRHFFAQQMLGYNLFVDHDASYSHTRIGVGAEYGRDFINLAANGYFGVSGWKNSPDLDKYDEKVANGFDLRSEAYLPTLPQLGGKLIYEQYFGDEVGLFGVDNRQKNPLAVTVGVNYTPIPLVTVGVDHKMGRAGMNDTRFNLGFNYIFGTPLAHQLDSEAVAIKRSLIGSRYNLVDRNNQIVMKYRKQNLVTLELPARVSGAARQTMPLVANATAQQGIDRIEWEASTLTLAGGKMTGSGNNWQITLPSYLPGGEGNNTYRISAIAYDTQGNASPVAYSDIVVDSYGVNTTASGLTASPESMPANATASSVIELNIKDNNNQPITGIVDELTLSLELVELPDSKRARVARAAPLPSVEHSITQISESAPGVYQATLTAGSKPQLVNISAQINGVPLSDVKTKVAMLADESTATIQDSSLQIVTTGSIADNATANQVKAVVVDAYGNKLSGVAVNFTVDANANIVATTISDKQGVATATITSSKANSYTVKAELNGETQQVDVNFIADASSATLDGSTEHKLQLVTDGQPADGSSTNMVKLTVVDKFGNTVPNINVAFSTTSDATISEFTATDAQGVATAKILSTKAGNYTVTAQLNGMDQQVDVNFIADAATAVITADNFTVEVNEQTAGSGTNRVQAIVLDKQGNPVPNMIVTFTATNGVTVKTASVQTGIDGKAATDLTMANVGGTISSVTAAMTNTAGVSSSHNKEVTFYPDFSKATLNTPVNTYSGFSVSSGFPTTGFKNANFQLAPHGNVASNSDYEWASSDTNISVSSSGLVNLDNDTTGTVTITATWKQDKSKVFTYQFTLNAWVGDYNSTTVSWAVANSACVAQGLRLPNENELSTGGTARGIGTFFGEWGNLNRYPDFPSASIIWTSTSGNDFHPDTGISHAGGNSSLAYMCVR</sequence>
<evidence type="ECO:0000256" key="1">
    <source>
        <dbReference type="ARBA" id="ARBA00010116"/>
    </source>
</evidence>
<dbReference type="SMART" id="SM00634">
    <property type="entry name" value="BID_1"/>
    <property type="match status" value="3"/>
</dbReference>